<feature type="transmembrane region" description="Helical" evidence="1">
    <location>
        <begin position="295"/>
        <end position="314"/>
    </location>
</feature>
<dbReference type="Gene3D" id="3.90.550.10">
    <property type="entry name" value="Spore Coat Polysaccharide Biosynthesis Protein SpsA, Chain A"/>
    <property type="match status" value="1"/>
</dbReference>
<dbReference type="PANTHER" id="PTHR11183">
    <property type="entry name" value="GLYCOGENIN SUBFAMILY MEMBER"/>
    <property type="match status" value="1"/>
</dbReference>
<evidence type="ECO:0000313" key="2">
    <source>
        <dbReference type="EMBL" id="KHJ99546.1"/>
    </source>
</evidence>
<name>A0A0B1TTT2_OESDE</name>
<dbReference type="SUPFAM" id="SSF53448">
    <property type="entry name" value="Nucleotide-diphospho-sugar transferases"/>
    <property type="match status" value="1"/>
</dbReference>
<keyword evidence="1" id="KW-1133">Transmembrane helix</keyword>
<keyword evidence="2" id="KW-0808">Transferase</keyword>
<feature type="transmembrane region" description="Helical" evidence="1">
    <location>
        <begin position="326"/>
        <end position="347"/>
    </location>
</feature>
<feature type="transmembrane region" description="Helical" evidence="1">
    <location>
        <begin position="269"/>
        <end position="289"/>
    </location>
</feature>
<keyword evidence="1" id="KW-0472">Membrane</keyword>
<dbReference type="OrthoDB" id="2014201at2759"/>
<dbReference type="InterPro" id="IPR029044">
    <property type="entry name" value="Nucleotide-diphossugar_trans"/>
</dbReference>
<dbReference type="InterPro" id="IPR050587">
    <property type="entry name" value="GNT1/Glycosyltrans_8"/>
</dbReference>
<dbReference type="EMBL" id="KN549216">
    <property type="protein sequence ID" value="KHJ99546.1"/>
    <property type="molecule type" value="Genomic_DNA"/>
</dbReference>
<evidence type="ECO:0000256" key="1">
    <source>
        <dbReference type="SAM" id="Phobius"/>
    </source>
</evidence>
<proteinExistence type="predicted"/>
<accession>A0A0B1TTT2</accession>
<dbReference type="GO" id="GO:0016740">
    <property type="term" value="F:transferase activity"/>
    <property type="evidence" value="ECO:0007669"/>
    <property type="project" value="UniProtKB-KW"/>
</dbReference>
<gene>
    <name evidence="2" type="ORF">OESDEN_00482</name>
</gene>
<dbReference type="AlphaFoldDB" id="A0A0B1TTT2"/>
<evidence type="ECO:0000313" key="3">
    <source>
        <dbReference type="Proteomes" id="UP000053660"/>
    </source>
</evidence>
<protein>
    <submittedName>
        <fullName evidence="2">Glycosyltransferase, family 8</fullName>
    </submittedName>
</protein>
<keyword evidence="1" id="KW-0812">Transmembrane</keyword>
<feature type="transmembrane region" description="Helical" evidence="1">
    <location>
        <begin position="353"/>
        <end position="374"/>
    </location>
</feature>
<organism evidence="2 3">
    <name type="scientific">Oesophagostomum dentatum</name>
    <name type="common">Nodular worm</name>
    <dbReference type="NCBI Taxonomy" id="61180"/>
    <lineage>
        <taxon>Eukaryota</taxon>
        <taxon>Metazoa</taxon>
        <taxon>Ecdysozoa</taxon>
        <taxon>Nematoda</taxon>
        <taxon>Chromadorea</taxon>
        <taxon>Rhabditida</taxon>
        <taxon>Rhabditina</taxon>
        <taxon>Rhabditomorpha</taxon>
        <taxon>Strongyloidea</taxon>
        <taxon>Strongylidae</taxon>
        <taxon>Oesophagostomum</taxon>
    </lineage>
</organism>
<keyword evidence="3" id="KW-1185">Reference proteome</keyword>
<feature type="transmembrane region" description="Helical" evidence="1">
    <location>
        <begin position="230"/>
        <end position="257"/>
    </location>
</feature>
<sequence>MLNMTVPYVLLVTENVSNESIIELESHNITVRHTSFFTVPHARKEAKFHYTKLRLWSMTEYDVIMYLDLDVLPMRDITPFLKCGSFCATFRHSDKFNAGLLVLKPNLTVYDDLLDKAPLLPTYDGGDQGFMNSYFDQLKFTPMFDHNHPDDQKYESEQRRVSAEFNYDIAMYYINGGKFLVEPAIIHYTMGPVKPWIWWTYPLFDLNEHWMKARREMEACYSDPNPDLQLLLFAVLVLLCALIFRQLILLAVGDSLLTYPFTSFESRTTHFLVVWISALIAFSLVPYTAHPFASWTYFITILNMLTICLSDIVVRTRLGISSANYAYPRILAFTLNSLLLLTFLSLLALTPKFGTRAVLAILFLISSIFMLPLICKKVLIGYPDCHSQYQLLSTKKSYIH</sequence>
<reference evidence="2 3" key="1">
    <citation type="submission" date="2014-03" db="EMBL/GenBank/DDBJ databases">
        <title>Draft genome of the hookworm Oesophagostomum dentatum.</title>
        <authorList>
            <person name="Mitreva M."/>
        </authorList>
    </citation>
    <scope>NUCLEOTIDE SEQUENCE [LARGE SCALE GENOMIC DNA]</scope>
    <source>
        <strain evidence="2 3">OD-Hann</strain>
    </source>
</reference>
<dbReference type="Proteomes" id="UP000053660">
    <property type="component" value="Unassembled WGS sequence"/>
</dbReference>